<feature type="region of interest" description="Disordered" evidence="1">
    <location>
        <begin position="175"/>
        <end position="195"/>
    </location>
</feature>
<keyword evidence="4" id="KW-1185">Reference proteome</keyword>
<comment type="caution">
    <text evidence="3">The sequence shown here is derived from an EMBL/GenBank/DDBJ whole genome shotgun (WGS) entry which is preliminary data.</text>
</comment>
<protein>
    <submittedName>
        <fullName evidence="3">Uncharacterized protein</fullName>
    </submittedName>
</protein>
<feature type="chain" id="PRO_5038905619" evidence="2">
    <location>
        <begin position="22"/>
        <end position="286"/>
    </location>
</feature>
<name>A0A2N6T2J9_9CORY</name>
<keyword evidence="2" id="KW-0732">Signal</keyword>
<dbReference type="RefSeq" id="WP_102724543.1">
    <property type="nucleotide sequence ID" value="NZ_PNHG01000026.1"/>
</dbReference>
<dbReference type="PROSITE" id="PS51257">
    <property type="entry name" value="PROKAR_LIPOPROTEIN"/>
    <property type="match status" value="1"/>
</dbReference>
<reference evidence="3 4" key="1">
    <citation type="submission" date="2017-09" db="EMBL/GenBank/DDBJ databases">
        <title>Bacterial strain isolated from the female urinary microbiota.</title>
        <authorList>
            <person name="Thomas-White K."/>
            <person name="Kumar N."/>
            <person name="Forster S."/>
            <person name="Putonti C."/>
            <person name="Lawley T."/>
            <person name="Wolfe A.J."/>
        </authorList>
    </citation>
    <scope>NUCLEOTIDE SEQUENCE [LARGE SCALE GENOMIC DNA]</scope>
    <source>
        <strain evidence="3 4">UMB0792</strain>
    </source>
</reference>
<evidence type="ECO:0000313" key="3">
    <source>
        <dbReference type="EMBL" id="PMC63559.1"/>
    </source>
</evidence>
<dbReference type="EMBL" id="PNHG01000026">
    <property type="protein sequence ID" value="PMC63559.1"/>
    <property type="molecule type" value="Genomic_DNA"/>
</dbReference>
<evidence type="ECO:0000256" key="2">
    <source>
        <dbReference type="SAM" id="SignalP"/>
    </source>
</evidence>
<sequence>MKRTSSIFASFLLLAGVTACTDTEQPETVEATTTTAQPATFKVGETINVGVDGDVINLTITDAQLGGECKHGTLDYATPTTDEDGQLVQLWAEVTPELLNFNSWTVLDDPKAITKDGFTEDINLAWDCAPSTDGYGSWSDTVDLGEKIRVYGAFRVSKGFEALKFENHRLPREELKQASGDTQQSPSAKEGAETAAPHVVECLEGTPGPALWSDGETRYSEECFQKLGGQAYMEQESQSGLAPGGAAANGYGTDANGNPNRTSGDMQAEWGCQQGYITDPAICSNY</sequence>
<dbReference type="AlphaFoldDB" id="A0A2N6T2J9"/>
<evidence type="ECO:0000256" key="1">
    <source>
        <dbReference type="SAM" id="MobiDB-lite"/>
    </source>
</evidence>
<gene>
    <name evidence="3" type="ORF">CJ203_10510</name>
</gene>
<dbReference type="Proteomes" id="UP000235836">
    <property type="component" value="Unassembled WGS sequence"/>
</dbReference>
<organism evidence="3 4">
    <name type="scientific">Corynebacterium tuscaniense</name>
    <dbReference type="NCBI Taxonomy" id="302449"/>
    <lineage>
        <taxon>Bacteria</taxon>
        <taxon>Bacillati</taxon>
        <taxon>Actinomycetota</taxon>
        <taxon>Actinomycetes</taxon>
        <taxon>Mycobacteriales</taxon>
        <taxon>Corynebacteriaceae</taxon>
        <taxon>Corynebacterium</taxon>
    </lineage>
</organism>
<proteinExistence type="predicted"/>
<evidence type="ECO:0000313" key="4">
    <source>
        <dbReference type="Proteomes" id="UP000235836"/>
    </source>
</evidence>
<feature type="signal peptide" evidence="2">
    <location>
        <begin position="1"/>
        <end position="21"/>
    </location>
</feature>
<feature type="region of interest" description="Disordered" evidence="1">
    <location>
        <begin position="236"/>
        <end position="261"/>
    </location>
</feature>
<accession>A0A2N6T2J9</accession>